<proteinExistence type="predicted"/>
<protein>
    <recommendedName>
        <fullName evidence="4">Lipoprotein</fullName>
    </recommendedName>
</protein>
<keyword evidence="1" id="KW-0732">Signal</keyword>
<dbReference type="EMBL" id="JABBXH010000009">
    <property type="protein sequence ID" value="NMP33463.1"/>
    <property type="molecule type" value="Genomic_DNA"/>
</dbReference>
<organism evidence="2 3">
    <name type="scientific">Thalassotalea algicola</name>
    <dbReference type="NCBI Taxonomy" id="2716224"/>
    <lineage>
        <taxon>Bacteria</taxon>
        <taxon>Pseudomonadati</taxon>
        <taxon>Pseudomonadota</taxon>
        <taxon>Gammaproteobacteria</taxon>
        <taxon>Alteromonadales</taxon>
        <taxon>Colwelliaceae</taxon>
        <taxon>Thalassotalea</taxon>
    </lineage>
</organism>
<accession>A0A7Y0LFA5</accession>
<evidence type="ECO:0008006" key="4">
    <source>
        <dbReference type="Google" id="ProtNLM"/>
    </source>
</evidence>
<dbReference type="PROSITE" id="PS51257">
    <property type="entry name" value="PROKAR_LIPOPROTEIN"/>
    <property type="match status" value="1"/>
</dbReference>
<evidence type="ECO:0000313" key="3">
    <source>
        <dbReference type="Proteomes" id="UP000568664"/>
    </source>
</evidence>
<sequence length="100" mass="11320">MILKVKLILATVILTLLSSCSAYQPEDYAKSGVSNKKSACVNMEPAQELKCKEREQQLLISFGADKNCNHPYDYEKNRCKNARSKQQKALDESLEKHADK</sequence>
<evidence type="ECO:0000313" key="2">
    <source>
        <dbReference type="EMBL" id="NMP33463.1"/>
    </source>
</evidence>
<comment type="caution">
    <text evidence="2">The sequence shown here is derived from an EMBL/GenBank/DDBJ whole genome shotgun (WGS) entry which is preliminary data.</text>
</comment>
<keyword evidence="3" id="KW-1185">Reference proteome</keyword>
<feature type="chain" id="PRO_5031501254" description="Lipoprotein" evidence="1">
    <location>
        <begin position="23"/>
        <end position="100"/>
    </location>
</feature>
<reference evidence="2 3" key="1">
    <citation type="submission" date="2020-04" db="EMBL/GenBank/DDBJ databases">
        <title>Thalassotalea sp. M1531, isolated from the surface of marine red alga.</title>
        <authorList>
            <person name="Pang L."/>
            <person name="Lu D.-C."/>
        </authorList>
    </citation>
    <scope>NUCLEOTIDE SEQUENCE [LARGE SCALE GENOMIC DNA]</scope>
    <source>
        <strain evidence="2 3">M1531</strain>
    </source>
</reference>
<dbReference type="AlphaFoldDB" id="A0A7Y0LFA5"/>
<dbReference type="Proteomes" id="UP000568664">
    <property type="component" value="Unassembled WGS sequence"/>
</dbReference>
<dbReference type="RefSeq" id="WP_169076782.1">
    <property type="nucleotide sequence ID" value="NZ_JABBXH010000009.1"/>
</dbReference>
<feature type="signal peptide" evidence="1">
    <location>
        <begin position="1"/>
        <end position="22"/>
    </location>
</feature>
<gene>
    <name evidence="2" type="ORF">HII17_18100</name>
</gene>
<name>A0A7Y0LFA5_9GAMM</name>
<evidence type="ECO:0000256" key="1">
    <source>
        <dbReference type="SAM" id="SignalP"/>
    </source>
</evidence>